<evidence type="ECO:0000313" key="2">
    <source>
        <dbReference type="EMBL" id="ESU39999.1"/>
    </source>
</evidence>
<dbReference type="PANTHER" id="PTHR23275">
    <property type="entry name" value="CABRIOLET.-RELATED"/>
    <property type="match status" value="1"/>
</dbReference>
<accession>V6TMX5</accession>
<sequence length="498" mass="49708">VTVRGGCCYCSCNWVCTGALRGSSCSGGCYDARVAPGSGVCREARGGACVMYKEGVTGRAKEQVKMREGSTGCTANGDNNCQTCNIQISDKLYCSQCATGYVPIDGTCTQVGDATSGKCLKAGGTAVGQDDTQCGQCGASYFLHKGGCYKFGSTVATLICNDPAASSRGRATAVDGVCSECNATGGFFKNPAASDATKQSCIACGDEIGADQYKGRSNCAMCTAPAASNSGGTATCTKCVSPKYLKAGACIDSCASDNTEFAKEDSVNGNKCVSCGEQTDGVEGCNTCTYDSVTKKVICTKCSGSNYLKTVAGTTTCVADCGTGFFKNDNGGESSNLKVCSPCAANCLTCADGTAEKCTSCTAGTHFLLVATGSQGKCVSCGDATSGVPNCAKCNPPTGNAKPTCSECGSGYKLEGETCVSTSVNLSSGAIAGIFITAVVVMGGLVDSCAGGSSAAGGRDLGSKRPAVVFASGSPSGPSSVRRGARGTMGRGMAGSAH</sequence>
<feature type="compositionally biased region" description="Low complexity" evidence="1">
    <location>
        <begin position="472"/>
        <end position="486"/>
    </location>
</feature>
<dbReference type="Gene3D" id="2.10.220.10">
    <property type="entry name" value="Hormone Receptor, Insulin-like Growth Factor Receptor 1, Chain A, domain 2"/>
    <property type="match status" value="2"/>
</dbReference>
<dbReference type="SMART" id="SM00261">
    <property type="entry name" value="FU"/>
    <property type="match status" value="3"/>
</dbReference>
<gene>
    <name evidence="2" type="ORF">GSB_154602</name>
</gene>
<dbReference type="InterPro" id="IPR009030">
    <property type="entry name" value="Growth_fac_rcpt_cys_sf"/>
</dbReference>
<reference evidence="3" key="1">
    <citation type="submission" date="2012-02" db="EMBL/GenBank/DDBJ databases">
        <title>Genome sequencing of Giardia lamblia Genotypes A2 and B isolates (DH and GS) and comparative analysis with the genomes of Genotypes A1 and E (WB and Pig).</title>
        <authorList>
            <person name="Adam R."/>
            <person name="Dahlstrom E."/>
            <person name="Martens C."/>
            <person name="Bruno D."/>
            <person name="Barbian K."/>
            <person name="Porcella S.F."/>
            <person name="Nash T."/>
        </authorList>
    </citation>
    <scope>NUCLEOTIDE SEQUENCE</scope>
    <source>
        <strain evidence="3">GS</strain>
    </source>
</reference>
<protein>
    <submittedName>
        <fullName evidence="2">Variant-specific surface protein</fullName>
    </submittedName>
</protein>
<comment type="caution">
    <text evidence="2">The sequence shown here is derived from an EMBL/GenBank/DDBJ whole genome shotgun (WGS) entry which is preliminary data.</text>
</comment>
<feature type="region of interest" description="Disordered" evidence="1">
    <location>
        <begin position="470"/>
        <end position="498"/>
    </location>
</feature>
<dbReference type="InterPro" id="IPR005127">
    <property type="entry name" value="Giardia_VSP"/>
</dbReference>
<evidence type="ECO:0000256" key="1">
    <source>
        <dbReference type="SAM" id="MobiDB-lite"/>
    </source>
</evidence>
<reference evidence="2 3" key="2">
    <citation type="journal article" date="2013" name="Genome Biol. Evol.">
        <title>Genome sequencing of Giardia lamblia genotypes A2 and B isolates (DH and GS) and comparative analysis with the genomes of genotypes A1 and E (WB and Pig).</title>
        <authorList>
            <person name="Adam R.D."/>
            <person name="Dahlstrom E.W."/>
            <person name="Martens C.A."/>
            <person name="Bruno D.P."/>
            <person name="Barbian K.D."/>
            <person name="Ricklefs S.M."/>
            <person name="Hernandez M.M."/>
            <person name="Narla N.P."/>
            <person name="Patel R.B."/>
            <person name="Porcella S.F."/>
            <person name="Nash T.E."/>
        </authorList>
    </citation>
    <scope>NUCLEOTIDE SEQUENCE [LARGE SCALE GENOMIC DNA]</scope>
    <source>
        <strain evidence="2 3">GS</strain>
    </source>
</reference>
<dbReference type="VEuPathDB" id="GiardiaDB:GL50803_00113357"/>
<dbReference type="InterPro" id="IPR052798">
    <property type="entry name" value="Giardia_VSA"/>
</dbReference>
<dbReference type="VEuPathDB" id="GiardiaDB:GL50581_2487"/>
<name>V6TMX5_GIAIN</name>
<dbReference type="Proteomes" id="UP000018040">
    <property type="component" value="Unassembled WGS sequence"/>
</dbReference>
<dbReference type="AlphaFoldDB" id="V6TMX5"/>
<organism evidence="2 3">
    <name type="scientific">Giardia intestinalis</name>
    <name type="common">Giardia lamblia</name>
    <dbReference type="NCBI Taxonomy" id="5741"/>
    <lineage>
        <taxon>Eukaryota</taxon>
        <taxon>Metamonada</taxon>
        <taxon>Diplomonadida</taxon>
        <taxon>Hexamitidae</taxon>
        <taxon>Giardiinae</taxon>
        <taxon>Giardia</taxon>
    </lineage>
</organism>
<proteinExistence type="predicted"/>
<dbReference type="PANTHER" id="PTHR23275:SF100">
    <property type="entry name" value="EGF-LIKE DOMAIN-CONTAINING PROTEIN"/>
    <property type="match status" value="1"/>
</dbReference>
<dbReference type="EMBL" id="AHHH01000368">
    <property type="protein sequence ID" value="ESU39999.1"/>
    <property type="molecule type" value="Genomic_DNA"/>
</dbReference>
<evidence type="ECO:0000313" key="3">
    <source>
        <dbReference type="Proteomes" id="UP000018040"/>
    </source>
</evidence>
<dbReference type="VEuPathDB" id="GiardiaDB:DHA2_151765"/>
<feature type="non-terminal residue" evidence="2">
    <location>
        <position position="1"/>
    </location>
</feature>
<feature type="compositionally biased region" description="Gly residues" evidence="1">
    <location>
        <begin position="487"/>
        <end position="498"/>
    </location>
</feature>
<dbReference type="SUPFAM" id="SSF57184">
    <property type="entry name" value="Growth factor receptor domain"/>
    <property type="match status" value="2"/>
</dbReference>
<dbReference type="InterPro" id="IPR006212">
    <property type="entry name" value="Furin_repeat"/>
</dbReference>
<dbReference type="Pfam" id="PF03302">
    <property type="entry name" value="VSP"/>
    <property type="match status" value="1"/>
</dbReference>